<dbReference type="SUPFAM" id="SSF53300">
    <property type="entry name" value="vWA-like"/>
    <property type="match status" value="1"/>
</dbReference>
<dbReference type="AlphaFoldDB" id="A0ABD6ET98"/>
<dbReference type="InterPro" id="IPR056800">
    <property type="entry name" value="vWA_Ro60"/>
</dbReference>
<keyword evidence="5" id="KW-0694">RNA-binding</keyword>
<evidence type="ECO:0000256" key="5">
    <source>
        <dbReference type="ARBA" id="ARBA00022884"/>
    </source>
</evidence>
<comment type="caution">
    <text evidence="8">The sequence shown here is derived from an EMBL/GenBank/DDBJ whole genome shotgun (WGS) entry which is preliminary data.</text>
</comment>
<evidence type="ECO:0000256" key="4">
    <source>
        <dbReference type="ARBA" id="ARBA00022723"/>
    </source>
</evidence>
<dbReference type="PANTHER" id="PTHR14202:SF0">
    <property type="entry name" value="RNA-BINDING PROTEIN RO60"/>
    <property type="match status" value="1"/>
</dbReference>
<comment type="subcellular location">
    <subcellularLocation>
        <location evidence="1">Cytoplasm</location>
    </subcellularLocation>
</comment>
<dbReference type="InterPro" id="IPR037214">
    <property type="entry name" value="TROVE_dom_sf"/>
</dbReference>
<evidence type="ECO:0000256" key="3">
    <source>
        <dbReference type="ARBA" id="ARBA00022490"/>
    </source>
</evidence>
<gene>
    <name evidence="8" type="ORF">AB6A40_009752</name>
</gene>
<name>A0ABD6ET98_9BILA</name>
<proteinExistence type="inferred from homology"/>
<accession>A0ABD6ET98</accession>
<dbReference type="GO" id="GO:0003723">
    <property type="term" value="F:RNA binding"/>
    <property type="evidence" value="ECO:0007669"/>
    <property type="project" value="UniProtKB-KW"/>
</dbReference>
<dbReference type="InterPro" id="IPR008858">
    <property type="entry name" value="TROVE_dom"/>
</dbReference>
<dbReference type="PANTHER" id="PTHR14202">
    <property type="entry name" value="60 KDA RIBONUCLEOPROTEIN SSA/RO"/>
    <property type="match status" value="1"/>
</dbReference>
<keyword evidence="3" id="KW-0963">Cytoplasm</keyword>
<dbReference type="Pfam" id="PF05731">
    <property type="entry name" value="TROVE"/>
    <property type="match status" value="1"/>
</dbReference>
<dbReference type="Proteomes" id="UP001608902">
    <property type="component" value="Unassembled WGS sequence"/>
</dbReference>
<dbReference type="GO" id="GO:1990904">
    <property type="term" value="C:ribonucleoprotein complex"/>
    <property type="evidence" value="ECO:0007669"/>
    <property type="project" value="UniProtKB-KW"/>
</dbReference>
<dbReference type="SUPFAM" id="SSF140864">
    <property type="entry name" value="TROVE domain-like"/>
    <property type="match status" value="1"/>
</dbReference>
<dbReference type="InterPro" id="IPR040322">
    <property type="entry name" value="TROVE2"/>
</dbReference>
<sequence>MVFAFSKVSFADECYSFVGLVREHIPTDLLNDVAVWTELLQNMPMTAMIRNLGKMTSLGMFDGTPKNKDNVQAVVLKLTNEEALHAARVHPVSVLLASSTYKSGGGFRGKLHWEVNSRITDALEKAFLLSFKNVKPTGKRMCLALDVSGSMGCQIMNSDLSCRDAAAALSMIFLRTEPLVDVVAFSHKMVDVCITKNSSLSEIIEKMDAIEMGGTDCALPMLNAIKKRKKYDVFMVFTDNETWYGNVHPFTALKQYRHAMDIPDARLIVFGMTATEFTIADPADPGMLDVVGFDSAVPEVVREFLLGNI</sequence>
<evidence type="ECO:0000313" key="8">
    <source>
        <dbReference type="EMBL" id="MFH4983043.1"/>
    </source>
</evidence>
<organism evidence="8 9">
    <name type="scientific">Gnathostoma spinigerum</name>
    <dbReference type="NCBI Taxonomy" id="75299"/>
    <lineage>
        <taxon>Eukaryota</taxon>
        <taxon>Metazoa</taxon>
        <taxon>Ecdysozoa</taxon>
        <taxon>Nematoda</taxon>
        <taxon>Chromadorea</taxon>
        <taxon>Rhabditida</taxon>
        <taxon>Spirurina</taxon>
        <taxon>Gnathostomatomorpha</taxon>
        <taxon>Gnathostomatoidea</taxon>
        <taxon>Gnathostomatidae</taxon>
        <taxon>Gnathostoma</taxon>
    </lineage>
</organism>
<dbReference type="InterPro" id="IPR036465">
    <property type="entry name" value="vWFA_dom_sf"/>
</dbReference>
<dbReference type="EMBL" id="JBGFUD010010899">
    <property type="protein sequence ID" value="MFH4983043.1"/>
    <property type="molecule type" value="Genomic_DNA"/>
</dbReference>
<dbReference type="PROSITE" id="PS50988">
    <property type="entry name" value="TROVE"/>
    <property type="match status" value="1"/>
</dbReference>
<comment type="similarity">
    <text evidence="2">Belongs to the Ro 60 kDa family.</text>
</comment>
<dbReference type="Pfam" id="PF25045">
    <property type="entry name" value="vWA_Ro60"/>
    <property type="match status" value="1"/>
</dbReference>
<dbReference type="GO" id="GO:0005737">
    <property type="term" value="C:cytoplasm"/>
    <property type="evidence" value="ECO:0007669"/>
    <property type="project" value="UniProtKB-SubCell"/>
</dbReference>
<keyword evidence="4" id="KW-0479">Metal-binding</keyword>
<feature type="domain" description="TROVE" evidence="7">
    <location>
        <begin position="1"/>
        <end position="139"/>
    </location>
</feature>
<evidence type="ECO:0000256" key="1">
    <source>
        <dbReference type="ARBA" id="ARBA00004496"/>
    </source>
</evidence>
<keyword evidence="9" id="KW-1185">Reference proteome</keyword>
<evidence type="ECO:0000313" key="9">
    <source>
        <dbReference type="Proteomes" id="UP001608902"/>
    </source>
</evidence>
<keyword evidence="6" id="KW-0687">Ribonucleoprotein</keyword>
<dbReference type="CDD" id="cd00198">
    <property type="entry name" value="vWFA"/>
    <property type="match status" value="1"/>
</dbReference>
<dbReference type="GO" id="GO:0046872">
    <property type="term" value="F:metal ion binding"/>
    <property type="evidence" value="ECO:0007669"/>
    <property type="project" value="UniProtKB-KW"/>
</dbReference>
<evidence type="ECO:0000256" key="6">
    <source>
        <dbReference type="ARBA" id="ARBA00023274"/>
    </source>
</evidence>
<evidence type="ECO:0000256" key="2">
    <source>
        <dbReference type="ARBA" id="ARBA00007814"/>
    </source>
</evidence>
<evidence type="ECO:0000259" key="7">
    <source>
        <dbReference type="PROSITE" id="PS50988"/>
    </source>
</evidence>
<protein>
    <recommendedName>
        <fullName evidence="7">TROVE domain-containing protein</fullName>
    </recommendedName>
</protein>
<reference evidence="8 9" key="1">
    <citation type="submission" date="2024-08" db="EMBL/GenBank/DDBJ databases">
        <title>Gnathostoma spinigerum genome.</title>
        <authorList>
            <person name="Gonzalez-Bertolin B."/>
            <person name="Monzon S."/>
            <person name="Zaballos A."/>
            <person name="Jimenez P."/>
            <person name="Dekumyoy P."/>
            <person name="Varona S."/>
            <person name="Cuesta I."/>
            <person name="Sumanam S."/>
            <person name="Adisakwattana P."/>
            <person name="Gasser R.B."/>
            <person name="Hernandez-Gonzalez A."/>
            <person name="Young N.D."/>
            <person name="Perteguer M.J."/>
        </authorList>
    </citation>
    <scope>NUCLEOTIDE SEQUENCE [LARGE SCALE GENOMIC DNA]</scope>
    <source>
        <strain evidence="8">AL3</strain>
        <tissue evidence="8">Liver</tissue>
    </source>
</reference>
<dbReference type="Gene3D" id="3.40.50.410">
    <property type="entry name" value="von Willebrand factor, type A domain"/>
    <property type="match status" value="1"/>
</dbReference>